<comment type="caution">
    <text evidence="5">The sequence shown here is derived from an EMBL/GenBank/DDBJ whole genome shotgun (WGS) entry which is preliminary data.</text>
</comment>
<feature type="coiled-coil region" evidence="1">
    <location>
        <begin position="255"/>
        <end position="282"/>
    </location>
</feature>
<feature type="domain" description="PHB accumulation regulatory" evidence="3">
    <location>
        <begin position="165"/>
        <end position="204"/>
    </location>
</feature>
<evidence type="ECO:0000256" key="1">
    <source>
        <dbReference type="SAM" id="Coils"/>
    </source>
</evidence>
<reference evidence="5 6" key="1">
    <citation type="submission" date="2017-08" db="EMBL/GenBank/DDBJ databases">
        <title>Infants hospitalized years apart are colonized by the same room-sourced microbial strains.</title>
        <authorList>
            <person name="Brooks B."/>
            <person name="Olm M.R."/>
            <person name="Firek B.A."/>
            <person name="Baker R."/>
            <person name="Thomas B.C."/>
            <person name="Morowitz M.J."/>
            <person name="Banfield J.F."/>
        </authorList>
    </citation>
    <scope>NUCLEOTIDE SEQUENCE [LARGE SCALE GENOMIC DNA]</scope>
    <source>
        <strain evidence="5">S2_005_002_R2_34</strain>
    </source>
</reference>
<dbReference type="InterPro" id="IPR007897">
    <property type="entry name" value="PHB_accumulat"/>
</dbReference>
<evidence type="ECO:0000313" key="6">
    <source>
        <dbReference type="Proteomes" id="UP000249185"/>
    </source>
</evidence>
<accession>A0A2W5NGY4</accession>
<sequence length="283" mass="31490">MPFPEVEVERRAGPLVRLRRGGAGRRARAVAARPRRSGLFPRLRLDHPSRLNSVRSPRQFAPATKDFPACVPDDKLPPGSNIHSGDTRVAEKNETAGEPITIKKYANRRLYNTAKSSYVTLDHLAQMVRDGQDFVVNDAKSGEDITRSVLAQIIFEEEAKGPTMLPANFLRQLIRLYGDTLQGFVPGYLDASMETFSRNQETMREQVRSAFEANPALANFEALARSNMEWFENAMRMFAPFATGMNARPGATPAKAGKDVELEELKSQLAAMQAQLAKLVKET</sequence>
<dbReference type="Pfam" id="PF05233">
    <property type="entry name" value="PHB_acc"/>
    <property type="match status" value="1"/>
</dbReference>
<evidence type="ECO:0000259" key="4">
    <source>
        <dbReference type="Pfam" id="PF07879"/>
    </source>
</evidence>
<organism evidence="5 6">
    <name type="scientific">Rhodovulum sulfidophilum</name>
    <name type="common">Rhodobacter sulfidophilus</name>
    <dbReference type="NCBI Taxonomy" id="35806"/>
    <lineage>
        <taxon>Bacteria</taxon>
        <taxon>Pseudomonadati</taxon>
        <taxon>Pseudomonadota</taxon>
        <taxon>Alphaproteobacteria</taxon>
        <taxon>Rhodobacterales</taxon>
        <taxon>Paracoccaceae</taxon>
        <taxon>Rhodovulum</taxon>
    </lineage>
</organism>
<dbReference type="EMBL" id="QFPW01000001">
    <property type="protein sequence ID" value="PZQ52334.1"/>
    <property type="molecule type" value="Genomic_DNA"/>
</dbReference>
<dbReference type="Proteomes" id="UP000249185">
    <property type="component" value="Unassembled WGS sequence"/>
</dbReference>
<dbReference type="InterPro" id="IPR012909">
    <property type="entry name" value="PHA_DNA-bd_N"/>
</dbReference>
<keyword evidence="1" id="KW-0175">Coiled coil</keyword>
<protein>
    <submittedName>
        <fullName evidence="5">Polyhydroxyalkanoate synthesis repressor PhaR</fullName>
    </submittedName>
</protein>
<dbReference type="Pfam" id="PF07879">
    <property type="entry name" value="PHB_acc_N"/>
    <property type="match status" value="1"/>
</dbReference>
<dbReference type="GO" id="GO:0006355">
    <property type="term" value="P:regulation of DNA-templated transcription"/>
    <property type="evidence" value="ECO:0007669"/>
    <property type="project" value="InterPro"/>
</dbReference>
<dbReference type="NCBIfam" id="TIGR01848">
    <property type="entry name" value="PHA_reg_PhaR"/>
    <property type="match status" value="1"/>
</dbReference>
<evidence type="ECO:0000256" key="2">
    <source>
        <dbReference type="SAM" id="MobiDB-lite"/>
    </source>
</evidence>
<feature type="domain" description="PHA accumulation regulator DNA-binding N-terminal" evidence="4">
    <location>
        <begin position="101"/>
        <end position="161"/>
    </location>
</feature>
<gene>
    <name evidence="5" type="primary">phaR</name>
    <name evidence="5" type="ORF">DI556_01355</name>
</gene>
<proteinExistence type="predicted"/>
<evidence type="ECO:0000259" key="3">
    <source>
        <dbReference type="Pfam" id="PF05233"/>
    </source>
</evidence>
<dbReference type="AlphaFoldDB" id="A0A2W5NGY4"/>
<feature type="region of interest" description="Disordered" evidence="2">
    <location>
        <begin position="63"/>
        <end position="92"/>
    </location>
</feature>
<evidence type="ECO:0000313" key="5">
    <source>
        <dbReference type="EMBL" id="PZQ52334.1"/>
    </source>
</evidence>
<name>A0A2W5NGY4_RHOSU</name>
<dbReference type="InterPro" id="IPR010134">
    <property type="entry name" value="PHA_reg_PhaR"/>
</dbReference>